<gene>
    <name evidence="2" type="ORF">HPC72_07495</name>
</gene>
<evidence type="ECO:0000313" key="3">
    <source>
        <dbReference type="Proteomes" id="UP000504752"/>
    </source>
</evidence>
<dbReference type="RefSeq" id="WP_159524351.1">
    <property type="nucleotide sequence ID" value="NZ_VWPD01000021.1"/>
</dbReference>
<name>A0A6M8B2I4_9ACTO</name>
<sequence length="248" mass="27470">MGDFSVQERQTHEFAAQTTATVRTVCPDAPDWIAEVSTHKGAWRAAIAARDDKPAVLAIDGRRLLRLKVSYECTTSTRHSYILVEKSAFILLPAKGSEPLVRLEYLRHPQSDVPCCHLQVHAHRDAWTFAMARNGVGSRRRSVATRASAERAPQLSDVHFPVGGPRLRPTLEDFLEMLIHDLGVDHSDDAIAVLARHRQGWRIDQARAVISSLPDIAADVLRSAGYTVSPPDGEDRPSTDPGAWLARY</sequence>
<reference evidence="2 3" key="1">
    <citation type="submission" date="2020-05" db="EMBL/GenBank/DDBJ databases">
        <title>Actinomyces sp. zg-325.</title>
        <authorList>
            <person name="Yang C."/>
        </authorList>
    </citation>
    <scope>NUCLEOTIDE SEQUENCE [LARGE SCALE GENOMIC DNA]</scope>
    <source>
        <strain evidence="3">zg-325</strain>
    </source>
</reference>
<proteinExistence type="predicted"/>
<protein>
    <submittedName>
        <fullName evidence="2">Uncharacterized protein</fullName>
    </submittedName>
</protein>
<dbReference type="KEGG" id="amam:HPC72_07495"/>
<keyword evidence="3" id="KW-1185">Reference proteome</keyword>
<organism evidence="2 3">
    <name type="scientific">Actinomyces marmotae</name>
    <dbReference type="NCBI Taxonomy" id="2737173"/>
    <lineage>
        <taxon>Bacteria</taxon>
        <taxon>Bacillati</taxon>
        <taxon>Actinomycetota</taxon>
        <taxon>Actinomycetes</taxon>
        <taxon>Actinomycetales</taxon>
        <taxon>Actinomycetaceae</taxon>
        <taxon>Actinomyces</taxon>
    </lineage>
</organism>
<dbReference type="Proteomes" id="UP000504752">
    <property type="component" value="Chromosome"/>
</dbReference>
<feature type="region of interest" description="Disordered" evidence="1">
    <location>
        <begin position="225"/>
        <end position="248"/>
    </location>
</feature>
<evidence type="ECO:0000256" key="1">
    <source>
        <dbReference type="SAM" id="MobiDB-lite"/>
    </source>
</evidence>
<evidence type="ECO:0000313" key="2">
    <source>
        <dbReference type="EMBL" id="QKD80082.1"/>
    </source>
</evidence>
<dbReference type="AlphaFoldDB" id="A0A6M8B2I4"/>
<dbReference type="EMBL" id="CP053642">
    <property type="protein sequence ID" value="QKD80082.1"/>
    <property type="molecule type" value="Genomic_DNA"/>
</dbReference>
<accession>A0A6M8B2I4</accession>